<gene>
    <name evidence="1" type="ORF">AVDCRST_MAG94-4306</name>
</gene>
<accession>A0A6J4N4I5</accession>
<sequence length="91" mass="10529">MNAFDAEIELAVYHAFLRLPTDRLPQTPFTLNAWTRVNDDRWFEVLRAEVQAAVDHLEGRRDQPQPRQRSGALFRVMQQLKPLISAKDIAA</sequence>
<protein>
    <submittedName>
        <fullName evidence="1">Uncharacterized protein</fullName>
    </submittedName>
</protein>
<evidence type="ECO:0000313" key="1">
    <source>
        <dbReference type="EMBL" id="CAA9372927.1"/>
    </source>
</evidence>
<organism evidence="1">
    <name type="scientific">uncultured Leptolyngbya sp</name>
    <dbReference type="NCBI Taxonomy" id="332963"/>
    <lineage>
        <taxon>Bacteria</taxon>
        <taxon>Bacillati</taxon>
        <taxon>Cyanobacteriota</taxon>
        <taxon>Cyanophyceae</taxon>
        <taxon>Leptolyngbyales</taxon>
        <taxon>Leptolyngbyaceae</taxon>
        <taxon>Leptolyngbya group</taxon>
        <taxon>Leptolyngbya</taxon>
        <taxon>environmental samples</taxon>
    </lineage>
</organism>
<dbReference type="EMBL" id="CADCTY010001490">
    <property type="protein sequence ID" value="CAA9372927.1"/>
    <property type="molecule type" value="Genomic_DNA"/>
</dbReference>
<dbReference type="AlphaFoldDB" id="A0A6J4N4I5"/>
<proteinExistence type="predicted"/>
<reference evidence="1" key="1">
    <citation type="submission" date="2020-02" db="EMBL/GenBank/DDBJ databases">
        <authorList>
            <person name="Meier V. D."/>
        </authorList>
    </citation>
    <scope>NUCLEOTIDE SEQUENCE</scope>
    <source>
        <strain evidence="1">AVDCRST_MAG94</strain>
    </source>
</reference>
<name>A0A6J4N4I5_9CYAN</name>